<proteinExistence type="predicted"/>
<evidence type="ECO:0000259" key="2">
    <source>
        <dbReference type="Pfam" id="PF13205"/>
    </source>
</evidence>
<keyword evidence="1" id="KW-0732">Signal</keyword>
<comment type="caution">
    <text evidence="3">The sequence shown here is derived from an EMBL/GenBank/DDBJ whole genome shotgun (WGS) entry which is preliminary data.</text>
</comment>
<dbReference type="Pfam" id="PF13205">
    <property type="entry name" value="Big_5"/>
    <property type="match status" value="2"/>
</dbReference>
<dbReference type="AlphaFoldDB" id="A0A540WHR9"/>
<gene>
    <name evidence="3" type="ORF">FJV41_49245</name>
</gene>
<feature type="domain" description="SbsA Ig-like" evidence="2">
    <location>
        <begin position="2"/>
        <end position="40"/>
    </location>
</feature>
<dbReference type="Proteomes" id="UP000315369">
    <property type="component" value="Unassembled WGS sequence"/>
</dbReference>
<protein>
    <recommendedName>
        <fullName evidence="2">SbsA Ig-like domain-containing protein</fullName>
    </recommendedName>
</protein>
<sequence>MLTVGVASPLSENTLYTVTVVGEDLVGNALSGPHSLSFTTEGPAPDTTPPTVLFTTPVNGAIGAGRNTLLEVVFSEPMERGSVETAFAILSPAGLNTGTFAWNAASTVMTYTLPSSLAHGTDLHWQVTATARDVAGNPLVETLSRNFRTMRQAITTFDFDLRTSGPLSAPDFSRQTSFYNGANVGDWSGDLSYRLFLGFQMTSLPEELVFIRQAQIKWWATGQRGDPYGKLGRLLLEPVDVGEELPTSTSAQRF</sequence>
<dbReference type="InterPro" id="IPR032812">
    <property type="entry name" value="SbsA_Ig"/>
</dbReference>
<name>A0A540WHR9_9BACT</name>
<organism evidence="3 4">
    <name type="scientific">Myxococcus llanfairpwllgwyngyllgogerychwyrndrobwllllantysiliogogogochensis</name>
    <dbReference type="NCBI Taxonomy" id="2590453"/>
    <lineage>
        <taxon>Bacteria</taxon>
        <taxon>Pseudomonadati</taxon>
        <taxon>Myxococcota</taxon>
        <taxon>Myxococcia</taxon>
        <taxon>Myxococcales</taxon>
        <taxon>Cystobacterineae</taxon>
        <taxon>Myxococcaceae</taxon>
        <taxon>Myxococcus</taxon>
    </lineage>
</organism>
<reference evidence="3 4" key="1">
    <citation type="submission" date="2019-06" db="EMBL/GenBank/DDBJ databases">
        <authorList>
            <person name="Livingstone P."/>
            <person name="Whitworth D."/>
        </authorList>
    </citation>
    <scope>NUCLEOTIDE SEQUENCE [LARGE SCALE GENOMIC DNA]</scope>
    <source>
        <strain evidence="3 4">AM401</strain>
    </source>
</reference>
<accession>A0A540WHR9</accession>
<evidence type="ECO:0000256" key="1">
    <source>
        <dbReference type="ARBA" id="ARBA00022729"/>
    </source>
</evidence>
<keyword evidence="4" id="KW-1185">Reference proteome</keyword>
<dbReference type="Gene3D" id="2.60.40.3710">
    <property type="match status" value="1"/>
</dbReference>
<evidence type="ECO:0000313" key="3">
    <source>
        <dbReference type="EMBL" id="TQF08565.1"/>
    </source>
</evidence>
<dbReference type="EMBL" id="VIFM01000548">
    <property type="protein sequence ID" value="TQF08565.1"/>
    <property type="molecule type" value="Genomic_DNA"/>
</dbReference>
<evidence type="ECO:0000313" key="4">
    <source>
        <dbReference type="Proteomes" id="UP000315369"/>
    </source>
</evidence>
<feature type="domain" description="SbsA Ig-like" evidence="2">
    <location>
        <begin position="46"/>
        <end position="149"/>
    </location>
</feature>